<reference evidence="5" key="1">
    <citation type="submission" date="2016-10" db="EMBL/GenBank/DDBJ databases">
        <authorList>
            <person name="Varghese N."/>
            <person name="Submissions S."/>
        </authorList>
    </citation>
    <scope>NUCLEOTIDE SEQUENCE [LARGE SCALE GENOMIC DNA]</scope>
    <source>
        <strain evidence="5">DSM 5918</strain>
    </source>
</reference>
<evidence type="ECO:0000256" key="1">
    <source>
        <dbReference type="ARBA" id="ARBA00022729"/>
    </source>
</evidence>
<dbReference type="STRING" id="52560.SAMN04488082_11944"/>
<proteinExistence type="predicted"/>
<dbReference type="SUPFAM" id="SSF53850">
    <property type="entry name" value="Periplasmic binding protein-like II"/>
    <property type="match status" value="1"/>
</dbReference>
<sequence length="246" mass="26230">MRTRIALVLLALFLMAGNALAKDVVFAVDATYPPMEMIDADKNIVGFGPEVVVAMGKAGGFNAILKNTAWDGIFAGLASGKYDAIASSVSITDERKQNMDFSDPYFEVKQGVIVPKGSGIASVADLAGKTVASQMGTTGYFLCKKIEGATAKSYDEIGLAVEDLYNGRIDAVIADDAVASNYALQHEQYAQKLTLAFLIAPESPEYLGFAVNKGNQEIVDLINSSLAAIKANGEYDKIYAKWFGAK</sequence>
<dbReference type="Proteomes" id="UP000198635">
    <property type="component" value="Unassembled WGS sequence"/>
</dbReference>
<keyword evidence="5" id="KW-1185">Reference proteome</keyword>
<dbReference type="Pfam" id="PF00497">
    <property type="entry name" value="SBP_bac_3"/>
    <property type="match status" value="1"/>
</dbReference>
<dbReference type="CDD" id="cd13624">
    <property type="entry name" value="PBP2_Arg_Lys_His"/>
    <property type="match status" value="1"/>
</dbReference>
<dbReference type="Gene3D" id="3.40.190.10">
    <property type="entry name" value="Periplasmic binding protein-like II"/>
    <property type="match status" value="2"/>
</dbReference>
<dbReference type="InterPro" id="IPR001638">
    <property type="entry name" value="Solute-binding_3/MltF_N"/>
</dbReference>
<accession>A0A1I3YB89</accession>
<feature type="domain" description="Solute-binding protein family 3/N-terminal" evidence="3">
    <location>
        <begin position="23"/>
        <end position="246"/>
    </location>
</feature>
<dbReference type="AlphaFoldDB" id="A0A1I3YB89"/>
<dbReference type="PANTHER" id="PTHR35936">
    <property type="entry name" value="MEMBRANE-BOUND LYTIC MUREIN TRANSGLYCOSYLASE F"/>
    <property type="match status" value="1"/>
</dbReference>
<dbReference type="OrthoDB" id="368476at2"/>
<name>A0A1I3YB89_9BACT</name>
<organism evidence="4 5">
    <name type="scientific">Desulfomicrobium apsheronum</name>
    <dbReference type="NCBI Taxonomy" id="52560"/>
    <lineage>
        <taxon>Bacteria</taxon>
        <taxon>Pseudomonadati</taxon>
        <taxon>Thermodesulfobacteriota</taxon>
        <taxon>Desulfovibrionia</taxon>
        <taxon>Desulfovibrionales</taxon>
        <taxon>Desulfomicrobiaceae</taxon>
        <taxon>Desulfomicrobium</taxon>
    </lineage>
</organism>
<dbReference type="SMART" id="SM00062">
    <property type="entry name" value="PBPb"/>
    <property type="match status" value="1"/>
</dbReference>
<evidence type="ECO:0000313" key="4">
    <source>
        <dbReference type="EMBL" id="SFK28649.1"/>
    </source>
</evidence>
<dbReference type="EMBL" id="FORX01000019">
    <property type="protein sequence ID" value="SFK28649.1"/>
    <property type="molecule type" value="Genomic_DNA"/>
</dbReference>
<evidence type="ECO:0000313" key="5">
    <source>
        <dbReference type="Proteomes" id="UP000198635"/>
    </source>
</evidence>
<evidence type="ECO:0000259" key="3">
    <source>
        <dbReference type="SMART" id="SM00062"/>
    </source>
</evidence>
<protein>
    <submittedName>
        <fullName evidence="4">Amino acid ABC transporter substrate-binding protein, PAAT family</fullName>
    </submittedName>
</protein>
<dbReference type="RefSeq" id="WP_092377837.1">
    <property type="nucleotide sequence ID" value="NZ_FORX01000019.1"/>
</dbReference>
<keyword evidence="1 2" id="KW-0732">Signal</keyword>
<gene>
    <name evidence="4" type="ORF">SAMN04488082_11944</name>
</gene>
<evidence type="ECO:0000256" key="2">
    <source>
        <dbReference type="SAM" id="SignalP"/>
    </source>
</evidence>
<feature type="chain" id="PRO_5011601160" evidence="2">
    <location>
        <begin position="22"/>
        <end position="246"/>
    </location>
</feature>
<dbReference type="PANTHER" id="PTHR35936:SF17">
    <property type="entry name" value="ARGININE-BINDING EXTRACELLULAR PROTEIN ARTP"/>
    <property type="match status" value="1"/>
</dbReference>
<feature type="signal peptide" evidence="2">
    <location>
        <begin position="1"/>
        <end position="21"/>
    </location>
</feature>